<dbReference type="AlphaFoldDB" id="A0A918QBM2"/>
<proteinExistence type="predicted"/>
<comment type="caution">
    <text evidence="1">The sequence shown here is derived from an EMBL/GenBank/DDBJ whole genome shotgun (WGS) entry which is preliminary data.</text>
</comment>
<reference evidence="1" key="1">
    <citation type="journal article" date="2014" name="Int. J. Syst. Evol. Microbiol.">
        <title>Complete genome sequence of Corynebacterium casei LMG S-19264T (=DSM 44701T), isolated from a smear-ripened cheese.</title>
        <authorList>
            <consortium name="US DOE Joint Genome Institute (JGI-PGF)"/>
            <person name="Walter F."/>
            <person name="Albersmeier A."/>
            <person name="Kalinowski J."/>
            <person name="Ruckert C."/>
        </authorList>
    </citation>
    <scope>NUCLEOTIDE SEQUENCE</scope>
    <source>
        <strain evidence="1">JCM 4988</strain>
    </source>
</reference>
<sequence length="101" mass="11150">MKTDVHAGTTVLSVAPTRDHGWQPPWWGCSRFPGRITEAPAAKAGRGGSCWGREIRRTREVVRLRPNRQLITPVGRQDRDCGSQPQSLCAKFLGKLGLSGR</sequence>
<protein>
    <submittedName>
        <fullName evidence="1">Uncharacterized protein</fullName>
    </submittedName>
</protein>
<keyword evidence="2" id="KW-1185">Reference proteome</keyword>
<dbReference type="Proteomes" id="UP000630936">
    <property type="component" value="Unassembled WGS sequence"/>
</dbReference>
<accession>A0A918QBM2</accession>
<organism evidence="1 2">
    <name type="scientific">Streptomyces inusitatus</name>
    <dbReference type="NCBI Taxonomy" id="68221"/>
    <lineage>
        <taxon>Bacteria</taxon>
        <taxon>Bacillati</taxon>
        <taxon>Actinomycetota</taxon>
        <taxon>Actinomycetes</taxon>
        <taxon>Kitasatosporales</taxon>
        <taxon>Streptomycetaceae</taxon>
        <taxon>Streptomyces</taxon>
    </lineage>
</organism>
<dbReference type="EMBL" id="BMWG01000010">
    <property type="protein sequence ID" value="GGZ38940.1"/>
    <property type="molecule type" value="Genomic_DNA"/>
</dbReference>
<gene>
    <name evidence="1" type="ORF">GCM10010387_36450</name>
</gene>
<name>A0A918QBM2_9ACTN</name>
<evidence type="ECO:0000313" key="2">
    <source>
        <dbReference type="Proteomes" id="UP000630936"/>
    </source>
</evidence>
<evidence type="ECO:0000313" key="1">
    <source>
        <dbReference type="EMBL" id="GGZ38940.1"/>
    </source>
</evidence>
<reference evidence="1" key="2">
    <citation type="submission" date="2020-09" db="EMBL/GenBank/DDBJ databases">
        <authorList>
            <person name="Sun Q."/>
            <person name="Ohkuma M."/>
        </authorList>
    </citation>
    <scope>NUCLEOTIDE SEQUENCE</scope>
    <source>
        <strain evidence="1">JCM 4988</strain>
    </source>
</reference>